<evidence type="ECO:0000259" key="1">
    <source>
        <dbReference type="Pfam" id="PF18731"/>
    </source>
</evidence>
<dbReference type="Pfam" id="PF18731">
    <property type="entry name" value="HEPN_Swt1"/>
    <property type="match status" value="1"/>
</dbReference>
<dbReference type="OrthoDB" id="9757917at2"/>
<accession>A0A1I1HP81</accession>
<dbReference type="EMBL" id="FOLL01000007">
    <property type="protein sequence ID" value="SFC25919.1"/>
    <property type="molecule type" value="Genomic_DNA"/>
</dbReference>
<dbReference type="InterPro" id="IPR007555">
    <property type="entry name" value="DUF499"/>
</dbReference>
<reference evidence="2 3" key="1">
    <citation type="submission" date="2016-10" db="EMBL/GenBank/DDBJ databases">
        <authorList>
            <person name="de Groot N.N."/>
        </authorList>
    </citation>
    <scope>NUCLEOTIDE SEQUENCE [LARGE SCALE GENOMIC DNA]</scope>
    <source>
        <strain evidence="2 3">DSM 22900</strain>
    </source>
</reference>
<feature type="domain" description="Swt1-like HEPN" evidence="1">
    <location>
        <begin position="13"/>
        <end position="135"/>
    </location>
</feature>
<proteinExistence type="predicted"/>
<protein>
    <recommendedName>
        <fullName evidence="1">Swt1-like HEPN domain-containing protein</fullName>
    </recommendedName>
</protein>
<name>A0A1I1HP81_9SPHI</name>
<organism evidence="2 3">
    <name type="scientific">Parapedobacter composti</name>
    <dbReference type="NCBI Taxonomy" id="623281"/>
    <lineage>
        <taxon>Bacteria</taxon>
        <taxon>Pseudomonadati</taxon>
        <taxon>Bacteroidota</taxon>
        <taxon>Sphingobacteriia</taxon>
        <taxon>Sphingobacteriales</taxon>
        <taxon>Sphingobacteriaceae</taxon>
        <taxon>Parapedobacter</taxon>
    </lineage>
</organism>
<keyword evidence="3" id="KW-1185">Reference proteome</keyword>
<gene>
    <name evidence="2" type="ORF">SAMN05421747_10747</name>
</gene>
<sequence>MNITSSQQEQLYKAFGLFIEAFRFYVVEVLSKEFGDKWPAAFVDALYPAQRESWNLGLKSGSSPDALIDFQYLKPFALKHKDLLKKDFGRDTNKLATRLETIYDTRNKLAHFQSITGDEFTETFIQMKSIARALSMEELEQELQALQHAEESTQKPAVKTTAALPHEAAPWFMTVKPHADIRQGRLDESVFAANLAEVALGNGREVYNNHVVFFEKTYFTAGLKNVAKTVIKGLNGTEDAENRVISLQTGFGGGKTHTLISLYHIARHGTLLAQSSHAEDLLAYTGIPRFEKANIAVFTNTTNDPANGRRVADDLTINTIWGEIAYQLGGREGYEIVRKNDEQLIAPGGLFKKVLAHAKPALILVDELADYCVKAAARTAGNSSLADQTISFMQELTEAVAGTENCVAVITLPASPQEVGNTPEAQAILSSLQKRVSRVGADTQPVADDEIYEVIRRRLFEDIGDPQIIEAVVSRYMDMYQQYWTELPPNANKGEYRQRLLKSYPFHPELIDVFRVRWASNSDFQRTRGVLRLLAAIVSDLWKRQQSLPGGNLLIHSGQINFANLDALSGQLKKLYGNGYDAVISADVSGSSSNAFKIDENKYDYGQWNLTKSVASVILLNSFGSEGSNKGISVAELKLNLLVPDGFNHNSINGALDELENKAYYLYYAQTGGNGKRYWFHTKPNINILINQAKSDVTPADIDAETIRLIKQRTANRIQLFNTIVDPTEDMPEQLRPTLIILSPKHLSNGGLHRDTQKFIEKIATKKGTSERIYRNTMLYLVATEIGISKLQSAIREYLACAKIHQDYGGQLEPEQKSDLRKRMEEAQKQSEVALAAAYSNVIKHSTKHGTEILAIKQFKDSLDSQINTHIIGTLKDEEWLLENVGLGTLRANNLLPTVDSPIKVKDVYEAFVRFDDKPMIVGKEAVSRSLQKYCTHGELAIASGDGKKFTKIYYQENVPFLDADDVTLWLVDKSLAVKHEADSPVAPIPPQTVTGSANIVGEHPPNVIYGSETKNEGSVPSPTQFKSLVISGRVPSVDEYTKLFNYFIAPFVMNGNKVEIDVRFRIKSTAAGPLTENMIQYKSAKEAASQLGLDFEEEE</sequence>
<evidence type="ECO:0000313" key="2">
    <source>
        <dbReference type="EMBL" id="SFC25919.1"/>
    </source>
</evidence>
<dbReference type="RefSeq" id="WP_090973307.1">
    <property type="nucleotide sequence ID" value="NZ_FOLL01000007.1"/>
</dbReference>
<dbReference type="STRING" id="623281.SAMN05421747_10747"/>
<dbReference type="InterPro" id="IPR041650">
    <property type="entry name" value="HEPN_Swt1"/>
</dbReference>
<evidence type="ECO:0000313" key="3">
    <source>
        <dbReference type="Proteomes" id="UP000199577"/>
    </source>
</evidence>
<dbReference type="Proteomes" id="UP000199577">
    <property type="component" value="Unassembled WGS sequence"/>
</dbReference>
<dbReference type="AlphaFoldDB" id="A0A1I1HP81"/>
<dbReference type="Pfam" id="PF04465">
    <property type="entry name" value="DUF499"/>
    <property type="match status" value="1"/>
</dbReference>